<dbReference type="GeneID" id="109719314"/>
<dbReference type="PANTHER" id="PTHR35095">
    <property type="entry name" value="OS05G0143300 PROTEIN"/>
    <property type="match status" value="1"/>
</dbReference>
<sequence>MEKKPVLIDVQDSRPDSILFSFGIAGQCTRHEKILKFLTSGSKLTEQGLNMALLSDLMGFRNVAIGVCHQAFIPNLDLCLYEIGMAEPQLFLNPQSHFYTPHSLLSFFGNKPQISVLTVNRSGQVLFTGNEAEMQDLLSMIAEFNLSKRSTGGSKLPMLVPYFTRKFRAHSRANNQVSSLGLHSETVAPLKSSHNLKWKAMPKKKETKKAGRKRDLYHKNYFHACESLLTLILDKNKGTTATLSLKKSGREISQLLTQLSAGIAGTGLAVLFSIGCKMAGGRVPFCTTKLLNTGFGLGLFWLSWAVYGLRDTIISISKKSGPLKLEEEEVAGKIEKSMNDVLFRAAALVAVAALRFV</sequence>
<protein>
    <submittedName>
        <fullName evidence="2">Uncharacterized protein LOC109719314 isoform X4</fullName>
    </submittedName>
</protein>
<evidence type="ECO:0000313" key="2">
    <source>
        <dbReference type="RefSeq" id="XP_020101491.1"/>
    </source>
</evidence>
<reference evidence="1" key="1">
    <citation type="journal article" date="2015" name="Nat. Genet.">
        <title>The pineapple genome and the evolution of CAM photosynthesis.</title>
        <authorList>
            <person name="Ming R."/>
            <person name="VanBuren R."/>
            <person name="Wai C.M."/>
            <person name="Tang H."/>
            <person name="Schatz M.C."/>
            <person name="Bowers J.E."/>
            <person name="Lyons E."/>
            <person name="Wang M.L."/>
            <person name="Chen J."/>
            <person name="Biggers E."/>
            <person name="Zhang J."/>
            <person name="Huang L."/>
            <person name="Zhang L."/>
            <person name="Miao W."/>
            <person name="Zhang J."/>
            <person name="Ye Z."/>
            <person name="Miao C."/>
            <person name="Lin Z."/>
            <person name="Wang H."/>
            <person name="Zhou H."/>
            <person name="Yim W.C."/>
            <person name="Priest H.D."/>
            <person name="Zheng C."/>
            <person name="Woodhouse M."/>
            <person name="Edger P.P."/>
            <person name="Guyot R."/>
            <person name="Guo H.B."/>
            <person name="Guo H."/>
            <person name="Zheng G."/>
            <person name="Singh R."/>
            <person name="Sharma A."/>
            <person name="Min X."/>
            <person name="Zheng Y."/>
            <person name="Lee H."/>
            <person name="Gurtowski J."/>
            <person name="Sedlazeck F.J."/>
            <person name="Harkess A."/>
            <person name="McKain M.R."/>
            <person name="Liao Z."/>
            <person name="Fang J."/>
            <person name="Liu J."/>
            <person name="Zhang X."/>
            <person name="Zhang Q."/>
            <person name="Hu W."/>
            <person name="Qin Y."/>
            <person name="Wang K."/>
            <person name="Chen L.Y."/>
            <person name="Shirley N."/>
            <person name="Lin Y.R."/>
            <person name="Liu L.Y."/>
            <person name="Hernandez A.G."/>
            <person name="Wright C.L."/>
            <person name="Bulone V."/>
            <person name="Tuskan G.A."/>
            <person name="Heath K."/>
            <person name="Zee F."/>
            <person name="Moore P.H."/>
            <person name="Sunkar R."/>
            <person name="Leebens-Mack J.H."/>
            <person name="Mockler T."/>
            <person name="Bennetzen J.L."/>
            <person name="Freeling M."/>
            <person name="Sankoff D."/>
            <person name="Paterson A.H."/>
            <person name="Zhu X."/>
            <person name="Yang X."/>
            <person name="Smith J.A."/>
            <person name="Cushman J.C."/>
            <person name="Paull R.E."/>
            <person name="Yu Q."/>
        </authorList>
    </citation>
    <scope>NUCLEOTIDE SEQUENCE [LARGE SCALE GENOMIC DNA]</scope>
    <source>
        <strain evidence="1">cv. F153</strain>
    </source>
</reference>
<dbReference type="PANTHER" id="PTHR35095:SF1">
    <property type="entry name" value="OS05G0143300 PROTEIN"/>
    <property type="match status" value="1"/>
</dbReference>
<organism evidence="1 2">
    <name type="scientific">Ananas comosus</name>
    <name type="common">Pineapple</name>
    <name type="synonym">Ananas ananas</name>
    <dbReference type="NCBI Taxonomy" id="4615"/>
    <lineage>
        <taxon>Eukaryota</taxon>
        <taxon>Viridiplantae</taxon>
        <taxon>Streptophyta</taxon>
        <taxon>Embryophyta</taxon>
        <taxon>Tracheophyta</taxon>
        <taxon>Spermatophyta</taxon>
        <taxon>Magnoliopsida</taxon>
        <taxon>Liliopsida</taxon>
        <taxon>Poales</taxon>
        <taxon>Bromeliaceae</taxon>
        <taxon>Bromelioideae</taxon>
        <taxon>Ananas</taxon>
    </lineage>
</organism>
<dbReference type="OrthoDB" id="1918704at2759"/>
<dbReference type="Proteomes" id="UP000515123">
    <property type="component" value="Linkage group 13"/>
</dbReference>
<evidence type="ECO:0000313" key="1">
    <source>
        <dbReference type="Proteomes" id="UP000515123"/>
    </source>
</evidence>
<gene>
    <name evidence="2" type="primary">LOC109719314</name>
</gene>
<accession>A0A6P5FYP0</accession>
<proteinExistence type="predicted"/>
<dbReference type="RefSeq" id="XP_020101491.1">
    <property type="nucleotide sequence ID" value="XM_020245902.1"/>
</dbReference>
<keyword evidence="1" id="KW-1185">Reference proteome</keyword>
<reference evidence="2" key="2">
    <citation type="submission" date="2025-08" db="UniProtKB">
        <authorList>
            <consortium name="RefSeq"/>
        </authorList>
    </citation>
    <scope>IDENTIFICATION</scope>
    <source>
        <tissue evidence="2">Leaf</tissue>
    </source>
</reference>
<dbReference type="AlphaFoldDB" id="A0A6P5FYP0"/>
<name>A0A6P5FYP0_ANACO</name>